<dbReference type="Pfam" id="PF21814">
    <property type="entry name" value="DUF6883"/>
    <property type="match status" value="1"/>
</dbReference>
<accession>E1KWJ1</accession>
<organism evidence="3 4">
    <name type="scientific">Finegoldia magna BVS033A4</name>
    <dbReference type="NCBI Taxonomy" id="866773"/>
    <lineage>
        <taxon>Bacteria</taxon>
        <taxon>Bacillati</taxon>
        <taxon>Bacillota</taxon>
        <taxon>Tissierellia</taxon>
        <taxon>Tissierellales</taxon>
        <taxon>Peptoniphilaceae</taxon>
        <taxon>Finegoldia</taxon>
    </lineage>
</organism>
<comment type="caution">
    <text evidence="3">The sequence shown here is derived from an EMBL/GenBank/DDBJ whole genome shotgun (WGS) entry which is preliminary data.</text>
</comment>
<dbReference type="OrthoDB" id="9765386at2"/>
<reference evidence="3 4" key="1">
    <citation type="submission" date="2010-08" db="EMBL/GenBank/DDBJ databases">
        <authorList>
            <person name="Durkin A.S."/>
            <person name="Madupu R."/>
            <person name="Torralba M."/>
            <person name="Gillis M."/>
            <person name="Methe B."/>
            <person name="Sutton G."/>
            <person name="Nelson K.E."/>
        </authorList>
    </citation>
    <scope>NUCLEOTIDE SEQUENCE [LARGE SCALE GENOMIC DNA]</scope>
    <source>
        <strain evidence="3 4">BVS033A4</strain>
    </source>
</reference>
<evidence type="ECO:0000259" key="1">
    <source>
        <dbReference type="Pfam" id="PF04233"/>
    </source>
</evidence>
<name>E1KWJ1_FINMA</name>
<evidence type="ECO:0000313" key="4">
    <source>
        <dbReference type="Proteomes" id="UP000003807"/>
    </source>
</evidence>
<proteinExistence type="predicted"/>
<dbReference type="AlphaFoldDB" id="E1KWJ1"/>
<dbReference type="InterPro" id="IPR049250">
    <property type="entry name" value="DUF6883"/>
</dbReference>
<evidence type="ECO:0000313" key="3">
    <source>
        <dbReference type="EMBL" id="EFL54725.1"/>
    </source>
</evidence>
<dbReference type="Proteomes" id="UP000003807">
    <property type="component" value="Unassembled WGS sequence"/>
</dbReference>
<protein>
    <submittedName>
        <fullName evidence="3">Phage head morphogenesis protein, SPP1 gp7 family</fullName>
    </submittedName>
</protein>
<evidence type="ECO:0000259" key="2">
    <source>
        <dbReference type="Pfam" id="PF21814"/>
    </source>
</evidence>
<dbReference type="InterPro" id="IPR006528">
    <property type="entry name" value="Phage_head_morphogenesis_dom"/>
</dbReference>
<gene>
    <name evidence="3" type="ORF">HMPREF9289_0730</name>
</gene>
<feature type="domain" description="Phage head morphogenesis" evidence="1">
    <location>
        <begin position="199"/>
        <end position="309"/>
    </location>
</feature>
<dbReference type="EMBL" id="AEDP01000018">
    <property type="protein sequence ID" value="EFL54725.1"/>
    <property type="molecule type" value="Genomic_DNA"/>
</dbReference>
<feature type="domain" description="DUF6883" evidence="2">
    <location>
        <begin position="324"/>
        <end position="420"/>
    </location>
</feature>
<dbReference type="NCBIfam" id="TIGR01641">
    <property type="entry name" value="phageSPP1_gp7"/>
    <property type="match status" value="1"/>
</dbReference>
<dbReference type="Pfam" id="PF04233">
    <property type="entry name" value="Phage_Mu_F"/>
    <property type="match status" value="1"/>
</dbReference>
<sequence length="432" mass="50665">MNSRDKYLKQHREYIRKRELEHINNKITDDKKYRAELQKLYNSTQDEIQRRLERLYIRYAKSEGITIDEAMKLADKTDVEKFVNRVKKYVKNKDFSKVANDELKLYNLKMRMSRLELMKYEIMIEQMRLSGKEADMLYGRLKDDLIEETRRQAGILGLDPDFYEDFIRNSDAIINGDFKSAKFSDRIWANGYKMRGNLQSGIHNSMLLGDNPRTWARKLEENLSEEMDDTGRQNAFYNAFRLAVTESARVQINTGLNLMRKSGYEKYIWIAEPGACHICAPFNNHVFDIENSDIGDELPPMHPFCRCSIAAYYNMDEDEDSGYNIDERKFTEYALDYDKAPDKAYAFEEVLGYTKDNYNDLIENILENIDEGSFIEKGNNGYGNLFEQIIELKGANNRIANVLTAWIEENKGKRLTSAYITNRKKSKKQGRK</sequence>
<dbReference type="RefSeq" id="WP_002839408.1">
    <property type="nucleotide sequence ID" value="NZ_AEDP01000018.1"/>
</dbReference>